<dbReference type="OrthoDB" id="2107414at2759"/>
<evidence type="ECO:0000313" key="2">
    <source>
        <dbReference type="Proteomes" id="UP000193642"/>
    </source>
</evidence>
<organism evidence="1 2">
    <name type="scientific">Rhizoclosmatium globosum</name>
    <dbReference type="NCBI Taxonomy" id="329046"/>
    <lineage>
        <taxon>Eukaryota</taxon>
        <taxon>Fungi</taxon>
        <taxon>Fungi incertae sedis</taxon>
        <taxon>Chytridiomycota</taxon>
        <taxon>Chytridiomycota incertae sedis</taxon>
        <taxon>Chytridiomycetes</taxon>
        <taxon>Chytridiales</taxon>
        <taxon>Chytriomycetaceae</taxon>
        <taxon>Rhizoclosmatium</taxon>
    </lineage>
</organism>
<comment type="caution">
    <text evidence="1">The sequence shown here is derived from an EMBL/GenBank/DDBJ whole genome shotgun (WGS) entry which is preliminary data.</text>
</comment>
<reference evidence="1 2" key="1">
    <citation type="submission" date="2016-07" db="EMBL/GenBank/DDBJ databases">
        <title>Pervasive Adenine N6-methylation of Active Genes in Fungi.</title>
        <authorList>
            <consortium name="DOE Joint Genome Institute"/>
            <person name="Mondo S.J."/>
            <person name="Dannebaum R.O."/>
            <person name="Kuo R.C."/>
            <person name="Labutti K."/>
            <person name="Haridas S."/>
            <person name="Kuo A."/>
            <person name="Salamov A."/>
            <person name="Ahrendt S.R."/>
            <person name="Lipzen A."/>
            <person name="Sullivan W."/>
            <person name="Andreopoulos W.B."/>
            <person name="Clum A."/>
            <person name="Lindquist E."/>
            <person name="Daum C."/>
            <person name="Ramamoorthy G.K."/>
            <person name="Gryganskyi A."/>
            <person name="Culley D."/>
            <person name="Magnuson J.K."/>
            <person name="James T.Y."/>
            <person name="O'Malley M.A."/>
            <person name="Stajich J.E."/>
            <person name="Spatafora J.W."/>
            <person name="Visel A."/>
            <person name="Grigoriev I.V."/>
        </authorList>
    </citation>
    <scope>NUCLEOTIDE SEQUENCE [LARGE SCALE GENOMIC DNA]</scope>
    <source>
        <strain evidence="1 2">JEL800</strain>
    </source>
</reference>
<keyword evidence="2" id="KW-1185">Reference proteome</keyword>
<accession>A0A1Y2C9G1</accession>
<gene>
    <name evidence="1" type="ORF">BCR33DRAFT_819069</name>
</gene>
<proteinExistence type="predicted"/>
<dbReference type="Gene3D" id="3.40.630.30">
    <property type="match status" value="1"/>
</dbReference>
<evidence type="ECO:0000313" key="1">
    <source>
        <dbReference type="EMBL" id="ORY43673.1"/>
    </source>
</evidence>
<dbReference type="InterPro" id="IPR016181">
    <property type="entry name" value="Acyl_CoA_acyltransferase"/>
</dbReference>
<dbReference type="Proteomes" id="UP000193642">
    <property type="component" value="Unassembled WGS sequence"/>
</dbReference>
<sequence>MPAAVPHLTGPQIPISDAQTALNKLHSFISRKNLSRPLLCPHPINLGNGLLLRRAEPGDKEELAAFNARIHFPSGGRGTFDLFSPSDFEGAEHPTTDHSCFTVVVDASKDNKIVSSVWSVPQIWYYGNPDTLATKMNALDTGVPIVVVRPEGVGTEEEYRGHGLIKKHMDVHHDWARALGSPLQFIGGMPQYYCRFGYECAPERNAGVGGTLASLEPLIKKRDPKFRVRKATLDDVDFIMTTMRVNSCRRDGIWTDVDLVGWKSIMKGRQEGSFTAYLHYIVEYLDDSPEICEDAVRVGFCEFKSYSGNIHRLELADTDVASWEDLTSAVLSFVPQFHLEIMSRVKKQIQAAYKAPARLEGTGEPTTPAFSDEEKVKESENYLSSNWQFFLTLGSWHPAYQSVASARLPLKREAYYWFTRIESVQSFLESVVPVLNDRLRRSLTFSRVTFTFSITKSDYNAGGAPLIKIVQGKIASIDTLPLGTKVDSVIENGGQFVAFQGNTATRMLLGYRTASELKVNGDAYGYPKCITVLDVLFPKMANDYIVGYD</sequence>
<dbReference type="EMBL" id="MCGO01000024">
    <property type="protein sequence ID" value="ORY43673.1"/>
    <property type="molecule type" value="Genomic_DNA"/>
</dbReference>
<protein>
    <submittedName>
        <fullName evidence="1">Uncharacterized protein</fullName>
    </submittedName>
</protein>
<dbReference type="AlphaFoldDB" id="A0A1Y2C9G1"/>
<name>A0A1Y2C9G1_9FUNG</name>
<dbReference type="SUPFAM" id="SSF55729">
    <property type="entry name" value="Acyl-CoA N-acyltransferases (Nat)"/>
    <property type="match status" value="1"/>
</dbReference>